<evidence type="ECO:0000256" key="5">
    <source>
        <dbReference type="SAM" id="Phobius"/>
    </source>
</evidence>
<protein>
    <submittedName>
        <fullName evidence="6">Biotin transport system permease protein</fullName>
    </submittedName>
</protein>
<feature type="transmembrane region" description="Helical" evidence="5">
    <location>
        <begin position="85"/>
        <end position="105"/>
    </location>
</feature>
<keyword evidence="4 5" id="KW-0472">Membrane</keyword>
<comment type="subcellular location">
    <subcellularLocation>
        <location evidence="1">Membrane</location>
        <topology evidence="1">Multi-pass membrane protein</topology>
    </subcellularLocation>
</comment>
<reference evidence="6 7" key="1">
    <citation type="submission" date="2018-03" db="EMBL/GenBank/DDBJ databases">
        <title>Genomic Encyclopedia of Archaeal and Bacterial Type Strains, Phase II (KMG-II): from individual species to whole genera.</title>
        <authorList>
            <person name="Goeker M."/>
        </authorList>
    </citation>
    <scope>NUCLEOTIDE SEQUENCE [LARGE SCALE GENOMIC DNA]</scope>
    <source>
        <strain evidence="6 7">DSM 19711</strain>
    </source>
</reference>
<keyword evidence="3 5" id="KW-1133">Transmembrane helix</keyword>
<keyword evidence="2 5" id="KW-0812">Transmembrane</keyword>
<proteinExistence type="predicted"/>
<dbReference type="GO" id="GO:0005886">
    <property type="term" value="C:plasma membrane"/>
    <property type="evidence" value="ECO:0007669"/>
    <property type="project" value="TreeGrafter"/>
</dbReference>
<accession>A0A2T0R3P3</accession>
<dbReference type="EMBL" id="PVZF01000006">
    <property type="protein sequence ID" value="PRY14677.1"/>
    <property type="molecule type" value="Genomic_DNA"/>
</dbReference>
<evidence type="ECO:0000256" key="2">
    <source>
        <dbReference type="ARBA" id="ARBA00022692"/>
    </source>
</evidence>
<evidence type="ECO:0000256" key="1">
    <source>
        <dbReference type="ARBA" id="ARBA00004141"/>
    </source>
</evidence>
<dbReference type="CDD" id="cd16914">
    <property type="entry name" value="EcfT"/>
    <property type="match status" value="1"/>
</dbReference>
<name>A0A2T0R3P3_9ACTN</name>
<comment type="caution">
    <text evidence="6">The sequence shown here is derived from an EMBL/GenBank/DDBJ whole genome shotgun (WGS) entry which is preliminary data.</text>
</comment>
<sequence length="214" mass="22170">MRKGLGGPPPLLGLAEPGDSVLHRARAGAKLLGLVGVGTAVGVVRGVWPGPVAAVGLALLLLALAGLARGCRLRRGLLRAQVRRTWWVLLALAAVQWWSAGPWLAATVVAGLLGCLWAATLVTATTPVPALLDTVVRALRPLRRFGVDPERVGFAFTLTLTSIPVVSRLLAESREAAAARGLSGDPRALLVPTVVRAVAHAEQLGEALAARGLD</sequence>
<keyword evidence="7" id="KW-1185">Reference proteome</keyword>
<dbReference type="Proteomes" id="UP000238083">
    <property type="component" value="Unassembled WGS sequence"/>
</dbReference>
<dbReference type="PANTHER" id="PTHR33514">
    <property type="entry name" value="PROTEIN ABCI12, CHLOROPLASTIC"/>
    <property type="match status" value="1"/>
</dbReference>
<evidence type="ECO:0000256" key="4">
    <source>
        <dbReference type="ARBA" id="ARBA00023136"/>
    </source>
</evidence>
<evidence type="ECO:0000313" key="7">
    <source>
        <dbReference type="Proteomes" id="UP000238083"/>
    </source>
</evidence>
<evidence type="ECO:0000313" key="6">
    <source>
        <dbReference type="EMBL" id="PRY14677.1"/>
    </source>
</evidence>
<organism evidence="6 7">
    <name type="scientific">Kineococcus rhizosphaerae</name>
    <dbReference type="NCBI Taxonomy" id="559628"/>
    <lineage>
        <taxon>Bacteria</taxon>
        <taxon>Bacillati</taxon>
        <taxon>Actinomycetota</taxon>
        <taxon>Actinomycetes</taxon>
        <taxon>Kineosporiales</taxon>
        <taxon>Kineosporiaceae</taxon>
        <taxon>Kineococcus</taxon>
    </lineage>
</organism>
<dbReference type="PANTHER" id="PTHR33514:SF13">
    <property type="entry name" value="PROTEIN ABCI12, CHLOROPLASTIC"/>
    <property type="match status" value="1"/>
</dbReference>
<dbReference type="InterPro" id="IPR003339">
    <property type="entry name" value="ABC/ECF_trnsptr_transmembrane"/>
</dbReference>
<dbReference type="Pfam" id="PF02361">
    <property type="entry name" value="CbiQ"/>
    <property type="match status" value="1"/>
</dbReference>
<dbReference type="AlphaFoldDB" id="A0A2T0R3P3"/>
<gene>
    <name evidence="6" type="ORF">CLV37_106236</name>
</gene>
<dbReference type="RefSeq" id="WP_211298636.1">
    <property type="nucleotide sequence ID" value="NZ_PVZF01000006.1"/>
</dbReference>
<feature type="transmembrane region" description="Helical" evidence="5">
    <location>
        <begin position="54"/>
        <end position="73"/>
    </location>
</feature>
<evidence type="ECO:0000256" key="3">
    <source>
        <dbReference type="ARBA" id="ARBA00022989"/>
    </source>
</evidence>
<feature type="transmembrane region" description="Helical" evidence="5">
    <location>
        <begin position="111"/>
        <end position="132"/>
    </location>
</feature>